<dbReference type="RefSeq" id="XP_003033577.1">
    <property type="nucleotide sequence ID" value="XM_003033531.1"/>
</dbReference>
<dbReference type="EMBL" id="GL377305">
    <property type="protein sequence ID" value="EFI98674.1"/>
    <property type="molecule type" value="Genomic_DNA"/>
</dbReference>
<protein>
    <submittedName>
        <fullName evidence="1">Uncharacterized protein</fullName>
    </submittedName>
</protein>
<proteinExistence type="predicted"/>
<evidence type="ECO:0000313" key="2">
    <source>
        <dbReference type="Proteomes" id="UP000007431"/>
    </source>
</evidence>
<dbReference type="GeneID" id="9586138"/>
<organism evidence="2">
    <name type="scientific">Schizophyllum commune (strain H4-8 / FGSC 9210)</name>
    <name type="common">Split gill fungus</name>
    <dbReference type="NCBI Taxonomy" id="578458"/>
    <lineage>
        <taxon>Eukaryota</taxon>
        <taxon>Fungi</taxon>
        <taxon>Dikarya</taxon>
        <taxon>Basidiomycota</taxon>
        <taxon>Agaricomycotina</taxon>
        <taxon>Agaricomycetes</taxon>
        <taxon>Agaricomycetidae</taxon>
        <taxon>Agaricales</taxon>
        <taxon>Schizophyllaceae</taxon>
        <taxon>Schizophyllum</taxon>
    </lineage>
</organism>
<evidence type="ECO:0000313" key="1">
    <source>
        <dbReference type="EMBL" id="EFI98674.1"/>
    </source>
</evidence>
<name>D8Q2G8_SCHCM</name>
<dbReference type="VEuPathDB" id="FungiDB:SCHCODRAFT_02699683"/>
<accession>D8Q2G8</accession>
<dbReference type="Proteomes" id="UP000007431">
    <property type="component" value="Unassembled WGS sequence"/>
</dbReference>
<dbReference type="OrthoDB" id="10333315at2759"/>
<dbReference type="InParanoid" id="D8Q2G8"/>
<dbReference type="HOGENOM" id="CLU_1327059_0_0_1"/>
<gene>
    <name evidence="1" type="ORF">SCHCODRAFT_234562</name>
</gene>
<sequence>MESSQANSSDAPLFNGITSQELASLLQDDGRQTPLFFQQEFLDDTMSPWNTSDIDWSSVYQDIAAAAPGLRALIAQMEYDVHGDTIQDVVVSPSVQGSTSSEVVAFVNLSEFTIFGPFPVEGRDYSVYVAAYTHYLPEPFLAADALAARGGAIARLTVSTLARRIAADARRSNNCTLFHLCPICEEMLTRKSTLKGQSPLALKLCVC</sequence>
<dbReference type="AlphaFoldDB" id="D8Q2G8"/>
<dbReference type="KEGG" id="scm:SCHCO_02699683"/>
<reference evidence="1 2" key="1">
    <citation type="journal article" date="2010" name="Nat. Biotechnol.">
        <title>Genome sequence of the model mushroom Schizophyllum commune.</title>
        <authorList>
            <person name="Ohm R.A."/>
            <person name="de Jong J.F."/>
            <person name="Lugones L.G."/>
            <person name="Aerts A."/>
            <person name="Kothe E."/>
            <person name="Stajich J.E."/>
            <person name="de Vries R.P."/>
            <person name="Record E."/>
            <person name="Levasseur A."/>
            <person name="Baker S.E."/>
            <person name="Bartholomew K.A."/>
            <person name="Coutinho P.M."/>
            <person name="Erdmann S."/>
            <person name="Fowler T.J."/>
            <person name="Gathman A.C."/>
            <person name="Lombard V."/>
            <person name="Henrissat B."/>
            <person name="Knabe N."/>
            <person name="Kuees U."/>
            <person name="Lilly W.W."/>
            <person name="Lindquist E."/>
            <person name="Lucas S."/>
            <person name="Magnuson J.K."/>
            <person name="Piumi F."/>
            <person name="Raudaskoski M."/>
            <person name="Salamov A."/>
            <person name="Schmutz J."/>
            <person name="Schwarze F.W.M.R."/>
            <person name="vanKuyk P.A."/>
            <person name="Horton J.S."/>
            <person name="Grigoriev I.V."/>
            <person name="Woesten H.A.B."/>
        </authorList>
    </citation>
    <scope>NUCLEOTIDE SEQUENCE [LARGE SCALE GENOMIC DNA]</scope>
    <source>
        <strain evidence="2">H4-8 / FGSC 9210</strain>
    </source>
</reference>
<keyword evidence="2" id="KW-1185">Reference proteome</keyword>